<keyword evidence="3" id="KW-1185">Reference proteome</keyword>
<evidence type="ECO:0000313" key="3">
    <source>
        <dbReference type="Proteomes" id="UP000317429"/>
    </source>
</evidence>
<dbReference type="GO" id="GO:0005506">
    <property type="term" value="F:iron ion binding"/>
    <property type="evidence" value="ECO:0007669"/>
    <property type="project" value="InterPro"/>
</dbReference>
<dbReference type="Gene3D" id="1.20.120.10">
    <property type="entry name" value="Cytochrome c/b562"/>
    <property type="match status" value="1"/>
</dbReference>
<dbReference type="EMBL" id="CP036291">
    <property type="protein sequence ID" value="QDU88759.1"/>
    <property type="molecule type" value="Genomic_DNA"/>
</dbReference>
<evidence type="ECO:0000313" key="2">
    <source>
        <dbReference type="EMBL" id="QDU88759.1"/>
    </source>
</evidence>
<dbReference type="InterPro" id="IPR029021">
    <property type="entry name" value="Prot-tyrosine_phosphatase-like"/>
</dbReference>
<name>A0A518DB95_9BACT</name>
<organism evidence="2 3">
    <name type="scientific">Pirellulimonas nuda</name>
    <dbReference type="NCBI Taxonomy" id="2528009"/>
    <lineage>
        <taxon>Bacteria</taxon>
        <taxon>Pseudomonadati</taxon>
        <taxon>Planctomycetota</taxon>
        <taxon>Planctomycetia</taxon>
        <taxon>Pirellulales</taxon>
        <taxon>Lacipirellulaceae</taxon>
        <taxon>Pirellulimonas</taxon>
    </lineage>
</organism>
<gene>
    <name evidence="2" type="ORF">Pla175_21410</name>
</gene>
<feature type="region of interest" description="Disordered" evidence="1">
    <location>
        <begin position="1"/>
        <end position="24"/>
    </location>
</feature>
<dbReference type="GO" id="GO:0020037">
    <property type="term" value="F:heme binding"/>
    <property type="evidence" value="ECO:0007669"/>
    <property type="project" value="InterPro"/>
</dbReference>
<dbReference type="KEGG" id="pnd:Pla175_21410"/>
<dbReference type="AlphaFoldDB" id="A0A518DB95"/>
<feature type="compositionally biased region" description="Basic and acidic residues" evidence="1">
    <location>
        <begin position="1"/>
        <end position="12"/>
    </location>
</feature>
<dbReference type="InterPro" id="IPR010980">
    <property type="entry name" value="Cyt_c/b562"/>
</dbReference>
<dbReference type="SUPFAM" id="SSF52799">
    <property type="entry name" value="(Phosphotyrosine protein) phosphatases II"/>
    <property type="match status" value="1"/>
</dbReference>
<accession>A0A518DB95</accession>
<dbReference type="GO" id="GO:0009055">
    <property type="term" value="F:electron transfer activity"/>
    <property type="evidence" value="ECO:0007669"/>
    <property type="project" value="InterPro"/>
</dbReference>
<proteinExistence type="predicted"/>
<sequence length="332" mass="35481">MSDFCFFRDRTKGQNQGRPARSPRGWPAALVLGGLLGWGATAPHAAYAEPAAPPKLLPPGPDGTEFPDLHNLIRVTDRVYSGAEPESDLAFEELARLGIKTIVSVDGARPDVDAARQRGLRYVHIPFGYDGVDPQAGLALARVMRDVEGPIYFHCHHGAHRGPAAAAIACIASGAADGDSALAVLERAGTSKGYAGLWRDVKAFQPPAAGVRLPELVEVAEVGSLASAMAAVDRASDNLKLCQAAGWKTPADHPDIDAGQQALLLREGLHETGRLVAEDNPHDARFARWMAEAERGVVALEAAIASGENRQRNALFQAVQSQCQQCHLRYRN</sequence>
<evidence type="ECO:0008006" key="4">
    <source>
        <dbReference type="Google" id="ProtNLM"/>
    </source>
</evidence>
<evidence type="ECO:0000256" key="1">
    <source>
        <dbReference type="SAM" id="MobiDB-lite"/>
    </source>
</evidence>
<reference evidence="2 3" key="1">
    <citation type="submission" date="2019-02" db="EMBL/GenBank/DDBJ databases">
        <title>Deep-cultivation of Planctomycetes and their phenomic and genomic characterization uncovers novel biology.</title>
        <authorList>
            <person name="Wiegand S."/>
            <person name="Jogler M."/>
            <person name="Boedeker C."/>
            <person name="Pinto D."/>
            <person name="Vollmers J."/>
            <person name="Rivas-Marin E."/>
            <person name="Kohn T."/>
            <person name="Peeters S.H."/>
            <person name="Heuer A."/>
            <person name="Rast P."/>
            <person name="Oberbeckmann S."/>
            <person name="Bunk B."/>
            <person name="Jeske O."/>
            <person name="Meyerdierks A."/>
            <person name="Storesund J.E."/>
            <person name="Kallscheuer N."/>
            <person name="Luecker S."/>
            <person name="Lage O.M."/>
            <person name="Pohl T."/>
            <person name="Merkel B.J."/>
            <person name="Hornburger P."/>
            <person name="Mueller R.-W."/>
            <person name="Bruemmer F."/>
            <person name="Labrenz M."/>
            <person name="Spormann A.M."/>
            <person name="Op den Camp H."/>
            <person name="Overmann J."/>
            <person name="Amann R."/>
            <person name="Jetten M.S.M."/>
            <person name="Mascher T."/>
            <person name="Medema M.H."/>
            <person name="Devos D.P."/>
            <person name="Kaster A.-K."/>
            <person name="Ovreas L."/>
            <person name="Rohde M."/>
            <person name="Galperin M.Y."/>
            <person name="Jogler C."/>
        </authorList>
    </citation>
    <scope>NUCLEOTIDE SEQUENCE [LARGE SCALE GENOMIC DNA]</scope>
    <source>
        <strain evidence="2 3">Pla175</strain>
    </source>
</reference>
<dbReference type="SUPFAM" id="SSF47175">
    <property type="entry name" value="Cytochromes"/>
    <property type="match status" value="1"/>
</dbReference>
<dbReference type="Proteomes" id="UP000317429">
    <property type="component" value="Chromosome"/>
</dbReference>
<dbReference type="GO" id="GO:0022900">
    <property type="term" value="P:electron transport chain"/>
    <property type="evidence" value="ECO:0007669"/>
    <property type="project" value="InterPro"/>
</dbReference>
<dbReference type="Gene3D" id="3.90.190.10">
    <property type="entry name" value="Protein tyrosine phosphatase superfamily"/>
    <property type="match status" value="1"/>
</dbReference>
<protein>
    <recommendedName>
        <fullName evidence="4">Cytochrome C</fullName>
    </recommendedName>
</protein>